<feature type="compositionally biased region" description="Polar residues" evidence="1">
    <location>
        <begin position="81"/>
        <end position="105"/>
    </location>
</feature>
<dbReference type="EMBL" id="KZ805350">
    <property type="protein sequence ID" value="PVI01920.1"/>
    <property type="molecule type" value="Genomic_DNA"/>
</dbReference>
<gene>
    <name evidence="2" type="ORF">DM02DRAFT_332306</name>
</gene>
<protein>
    <submittedName>
        <fullName evidence="2">Uncharacterized protein</fullName>
    </submittedName>
</protein>
<keyword evidence="3" id="KW-1185">Reference proteome</keyword>
<name>A0A2V1DYI0_9PLEO</name>
<evidence type="ECO:0000313" key="3">
    <source>
        <dbReference type="Proteomes" id="UP000244855"/>
    </source>
</evidence>
<evidence type="ECO:0000256" key="1">
    <source>
        <dbReference type="SAM" id="MobiDB-lite"/>
    </source>
</evidence>
<reference evidence="2 3" key="1">
    <citation type="journal article" date="2018" name="Sci. Rep.">
        <title>Comparative genomics provides insights into the lifestyle and reveals functional heterogeneity of dark septate endophytic fungi.</title>
        <authorList>
            <person name="Knapp D.G."/>
            <person name="Nemeth J.B."/>
            <person name="Barry K."/>
            <person name="Hainaut M."/>
            <person name="Henrissat B."/>
            <person name="Johnson J."/>
            <person name="Kuo A."/>
            <person name="Lim J.H.P."/>
            <person name="Lipzen A."/>
            <person name="Nolan M."/>
            <person name="Ohm R.A."/>
            <person name="Tamas L."/>
            <person name="Grigoriev I.V."/>
            <person name="Spatafora J.W."/>
            <person name="Nagy L.G."/>
            <person name="Kovacs G.M."/>
        </authorList>
    </citation>
    <scope>NUCLEOTIDE SEQUENCE [LARGE SCALE GENOMIC DNA]</scope>
    <source>
        <strain evidence="2 3">DSE2036</strain>
    </source>
</reference>
<sequence length="105" mass="11313">MLLSSPSLPYRTLPACRARQPAADLPQANAKVDASWPNILTHPDPSLLGTLPSLLCPCVPSAPDHPVRYPPASTFHHPTSRIPSHSPLSTLLQQPRISSHSSLKT</sequence>
<organism evidence="2 3">
    <name type="scientific">Periconia macrospinosa</name>
    <dbReference type="NCBI Taxonomy" id="97972"/>
    <lineage>
        <taxon>Eukaryota</taxon>
        <taxon>Fungi</taxon>
        <taxon>Dikarya</taxon>
        <taxon>Ascomycota</taxon>
        <taxon>Pezizomycotina</taxon>
        <taxon>Dothideomycetes</taxon>
        <taxon>Pleosporomycetidae</taxon>
        <taxon>Pleosporales</taxon>
        <taxon>Massarineae</taxon>
        <taxon>Periconiaceae</taxon>
        <taxon>Periconia</taxon>
    </lineage>
</organism>
<feature type="region of interest" description="Disordered" evidence="1">
    <location>
        <begin position="67"/>
        <end position="105"/>
    </location>
</feature>
<evidence type="ECO:0000313" key="2">
    <source>
        <dbReference type="EMBL" id="PVI01920.1"/>
    </source>
</evidence>
<accession>A0A2V1DYI0</accession>
<dbReference type="Proteomes" id="UP000244855">
    <property type="component" value="Unassembled WGS sequence"/>
</dbReference>
<proteinExistence type="predicted"/>
<dbReference type="AlphaFoldDB" id="A0A2V1DYI0"/>